<organism evidence="1 2">
    <name type="scientific">Kitasatospora cathayae</name>
    <dbReference type="NCBI Taxonomy" id="3004092"/>
    <lineage>
        <taxon>Bacteria</taxon>
        <taxon>Bacillati</taxon>
        <taxon>Actinomycetota</taxon>
        <taxon>Actinomycetes</taxon>
        <taxon>Kitasatosporales</taxon>
        <taxon>Streptomycetaceae</taxon>
        <taxon>Kitasatospora</taxon>
    </lineage>
</organism>
<accession>A0ABY7PWP0</accession>
<sequence>MARHRDDRHTALLRASARWSGRADRCADWTRRGVERCRRWAREGARRPGELAPPSWFAIALPFGIAWYRALGGPAQAWCRAAGWSCRLLARALGGPARTGG</sequence>
<dbReference type="Proteomes" id="UP001212821">
    <property type="component" value="Chromosome"/>
</dbReference>
<evidence type="ECO:0000313" key="1">
    <source>
        <dbReference type="EMBL" id="WBP84838.1"/>
    </source>
</evidence>
<evidence type="ECO:0000313" key="2">
    <source>
        <dbReference type="Proteomes" id="UP001212821"/>
    </source>
</evidence>
<dbReference type="EMBL" id="CP115450">
    <property type="protein sequence ID" value="WBP84838.1"/>
    <property type="molecule type" value="Genomic_DNA"/>
</dbReference>
<name>A0ABY7PWP0_9ACTN</name>
<proteinExistence type="predicted"/>
<dbReference type="RefSeq" id="WP_270140362.1">
    <property type="nucleotide sequence ID" value="NZ_CP115450.1"/>
</dbReference>
<reference evidence="2" key="1">
    <citation type="submission" date="2022-12" db="EMBL/GenBank/DDBJ databases">
        <authorList>
            <person name="Mo P."/>
        </authorList>
    </citation>
    <scope>NUCLEOTIDE SEQUENCE [LARGE SCALE GENOMIC DNA]</scope>
    <source>
        <strain evidence="2">HUAS 3-15</strain>
    </source>
</reference>
<protein>
    <submittedName>
        <fullName evidence="1">Uncharacterized protein</fullName>
    </submittedName>
</protein>
<gene>
    <name evidence="1" type="ORF">O1G21_02550</name>
</gene>
<keyword evidence="2" id="KW-1185">Reference proteome</keyword>